<evidence type="ECO:0000313" key="2">
    <source>
        <dbReference type="EMBL" id="CAI0545837.1"/>
    </source>
</evidence>
<dbReference type="AlphaFoldDB" id="A0AAV0QJV3"/>
<dbReference type="EMBL" id="CAMGYJ010000009">
    <property type="protein sequence ID" value="CAI0545837.1"/>
    <property type="molecule type" value="Genomic_DNA"/>
</dbReference>
<evidence type="ECO:0000256" key="1">
    <source>
        <dbReference type="SAM" id="SignalP"/>
    </source>
</evidence>
<comment type="caution">
    <text evidence="2">The sequence shown here is derived from an EMBL/GenBank/DDBJ whole genome shotgun (WGS) entry which is preliminary data.</text>
</comment>
<keyword evidence="1" id="KW-0732">Signal</keyword>
<sequence>MRGRLERIMIFLSLFDVFCNIFIMEEKHTELEIEYNLSMAKNIY</sequence>
<keyword evidence="3" id="KW-1185">Reference proteome</keyword>
<reference evidence="2" key="1">
    <citation type="submission" date="2022-08" db="EMBL/GenBank/DDBJ databases">
        <authorList>
            <person name="Gutierrez-Valencia J."/>
        </authorList>
    </citation>
    <scope>NUCLEOTIDE SEQUENCE</scope>
</reference>
<feature type="signal peptide" evidence="1">
    <location>
        <begin position="1"/>
        <end position="19"/>
    </location>
</feature>
<name>A0AAV0QJV3_9ROSI</name>
<protein>
    <submittedName>
        <fullName evidence="2">Uncharacterized protein</fullName>
    </submittedName>
</protein>
<dbReference type="Proteomes" id="UP001154282">
    <property type="component" value="Unassembled WGS sequence"/>
</dbReference>
<feature type="non-terminal residue" evidence="2">
    <location>
        <position position="44"/>
    </location>
</feature>
<feature type="chain" id="PRO_5043460352" evidence="1">
    <location>
        <begin position="20"/>
        <end position="44"/>
    </location>
</feature>
<gene>
    <name evidence="2" type="ORF">LITE_LOCUS43726</name>
</gene>
<organism evidence="2 3">
    <name type="scientific">Linum tenue</name>
    <dbReference type="NCBI Taxonomy" id="586396"/>
    <lineage>
        <taxon>Eukaryota</taxon>
        <taxon>Viridiplantae</taxon>
        <taxon>Streptophyta</taxon>
        <taxon>Embryophyta</taxon>
        <taxon>Tracheophyta</taxon>
        <taxon>Spermatophyta</taxon>
        <taxon>Magnoliopsida</taxon>
        <taxon>eudicotyledons</taxon>
        <taxon>Gunneridae</taxon>
        <taxon>Pentapetalae</taxon>
        <taxon>rosids</taxon>
        <taxon>fabids</taxon>
        <taxon>Malpighiales</taxon>
        <taxon>Linaceae</taxon>
        <taxon>Linum</taxon>
    </lineage>
</organism>
<accession>A0AAV0QJV3</accession>
<evidence type="ECO:0000313" key="3">
    <source>
        <dbReference type="Proteomes" id="UP001154282"/>
    </source>
</evidence>
<proteinExistence type="predicted"/>